<gene>
    <name evidence="1" type="ORF">LCGC14_1191570</name>
</gene>
<protein>
    <submittedName>
        <fullName evidence="1">Uncharacterized protein</fullName>
    </submittedName>
</protein>
<name>A0A0F9LJB1_9ZZZZ</name>
<sequence length="56" mass="6429">MIPKEVSSKEREQEQQQCPLCGQTSFNGQPHKECMDYEQYMADNPKKDCEECNGTG</sequence>
<feature type="non-terminal residue" evidence="1">
    <location>
        <position position="56"/>
    </location>
</feature>
<reference evidence="1" key="1">
    <citation type="journal article" date="2015" name="Nature">
        <title>Complex archaea that bridge the gap between prokaryotes and eukaryotes.</title>
        <authorList>
            <person name="Spang A."/>
            <person name="Saw J.H."/>
            <person name="Jorgensen S.L."/>
            <person name="Zaremba-Niedzwiedzka K."/>
            <person name="Martijn J."/>
            <person name="Lind A.E."/>
            <person name="van Eijk R."/>
            <person name="Schleper C."/>
            <person name="Guy L."/>
            <person name="Ettema T.J."/>
        </authorList>
    </citation>
    <scope>NUCLEOTIDE SEQUENCE</scope>
</reference>
<dbReference type="AlphaFoldDB" id="A0A0F9LJB1"/>
<comment type="caution">
    <text evidence="1">The sequence shown here is derived from an EMBL/GenBank/DDBJ whole genome shotgun (WGS) entry which is preliminary data.</text>
</comment>
<organism evidence="1">
    <name type="scientific">marine sediment metagenome</name>
    <dbReference type="NCBI Taxonomy" id="412755"/>
    <lineage>
        <taxon>unclassified sequences</taxon>
        <taxon>metagenomes</taxon>
        <taxon>ecological metagenomes</taxon>
    </lineage>
</organism>
<proteinExistence type="predicted"/>
<dbReference type="EMBL" id="LAZR01006052">
    <property type="protein sequence ID" value="KKM95119.1"/>
    <property type="molecule type" value="Genomic_DNA"/>
</dbReference>
<evidence type="ECO:0000313" key="1">
    <source>
        <dbReference type="EMBL" id="KKM95119.1"/>
    </source>
</evidence>
<accession>A0A0F9LJB1</accession>